<dbReference type="EMBL" id="VIKS01000005">
    <property type="protein sequence ID" value="TQV87987.1"/>
    <property type="molecule type" value="Genomic_DNA"/>
</dbReference>
<sequence length="218" mass="25710">MSTIMKNKKIGIIGSAFNPPHLGHKDVIEQVYRDYDEILLVPSYKHPFGKIMAPFNDRLFMASMMAQSYHSERFMHYEHITPILTSNIERDIYLKNSAKKNNKDKAKNRDRPVYTYDVLAELEQRYKTSGIDADLTFVIGPDNASYETWNKFYKSEEILQRWNIRSVSERVPVHSSLIRELIADYPRPDFLFESRFKNYLDGLVARYIFNQKLYGVHL</sequence>
<dbReference type="UniPathway" id="UPA00253">
    <property type="reaction ID" value="UER00332"/>
</dbReference>
<dbReference type="GO" id="GO:0009435">
    <property type="term" value="P:NAD+ biosynthetic process"/>
    <property type="evidence" value="ECO:0007669"/>
    <property type="project" value="UniProtKB-UniPathway"/>
</dbReference>
<dbReference type="Proteomes" id="UP000315439">
    <property type="component" value="Unassembled WGS sequence"/>
</dbReference>
<accession>A0A545UET9</accession>
<reference evidence="16 17" key="1">
    <citation type="submission" date="2019-07" db="EMBL/GenBank/DDBJ databases">
        <title>Draft genome for Aliikangiella sp. M105.</title>
        <authorList>
            <person name="Wang G."/>
        </authorList>
    </citation>
    <scope>NUCLEOTIDE SEQUENCE [LARGE SCALE GENOMIC DNA]</scope>
    <source>
        <strain evidence="16 17">M105</strain>
    </source>
</reference>
<evidence type="ECO:0000256" key="11">
    <source>
        <dbReference type="ARBA" id="ARBA00031253"/>
    </source>
</evidence>
<dbReference type="InterPro" id="IPR014729">
    <property type="entry name" value="Rossmann-like_a/b/a_fold"/>
</dbReference>
<comment type="caution">
    <text evidence="16">The sequence shown here is derived from an EMBL/GenBank/DDBJ whole genome shotgun (WGS) entry which is preliminary data.</text>
</comment>
<comment type="similarity">
    <text evidence="3">Belongs to the NadD family.</text>
</comment>
<keyword evidence="17" id="KW-1185">Reference proteome</keyword>
<evidence type="ECO:0000256" key="12">
    <source>
        <dbReference type="ARBA" id="ARBA00033140"/>
    </source>
</evidence>
<dbReference type="InterPro" id="IPR004821">
    <property type="entry name" value="Cyt_trans-like"/>
</dbReference>
<keyword evidence="8" id="KW-0547">Nucleotide-binding</keyword>
<evidence type="ECO:0000256" key="8">
    <source>
        <dbReference type="ARBA" id="ARBA00022741"/>
    </source>
</evidence>
<evidence type="ECO:0000256" key="6">
    <source>
        <dbReference type="ARBA" id="ARBA00022679"/>
    </source>
</evidence>
<dbReference type="PANTHER" id="PTHR39321">
    <property type="entry name" value="NICOTINATE-NUCLEOTIDE ADENYLYLTRANSFERASE-RELATED"/>
    <property type="match status" value="1"/>
</dbReference>
<dbReference type="OrthoDB" id="5295945at2"/>
<keyword evidence="10" id="KW-0520">NAD</keyword>
<evidence type="ECO:0000256" key="3">
    <source>
        <dbReference type="ARBA" id="ARBA00009014"/>
    </source>
</evidence>
<dbReference type="InterPro" id="IPR005248">
    <property type="entry name" value="NadD/NMNAT"/>
</dbReference>
<organism evidence="16 17">
    <name type="scientific">Aliikangiella coralliicola</name>
    <dbReference type="NCBI Taxonomy" id="2592383"/>
    <lineage>
        <taxon>Bacteria</taxon>
        <taxon>Pseudomonadati</taxon>
        <taxon>Pseudomonadota</taxon>
        <taxon>Gammaproteobacteria</taxon>
        <taxon>Oceanospirillales</taxon>
        <taxon>Pleioneaceae</taxon>
        <taxon>Aliikangiella</taxon>
    </lineage>
</organism>
<dbReference type="AlphaFoldDB" id="A0A545UET9"/>
<dbReference type="EC" id="2.7.7.18" evidence="4"/>
<protein>
    <recommendedName>
        <fullName evidence="4">nicotinate-nucleotide adenylyltransferase</fullName>
        <ecNumber evidence="4">2.7.7.18</ecNumber>
    </recommendedName>
    <alternativeName>
        <fullName evidence="13">Deamido-NAD(+) diphosphorylase</fullName>
    </alternativeName>
    <alternativeName>
        <fullName evidence="12">Deamido-NAD(+) pyrophosphorylase</fullName>
    </alternativeName>
    <alternativeName>
        <fullName evidence="11">Nicotinate mononucleotide adenylyltransferase</fullName>
    </alternativeName>
</protein>
<evidence type="ECO:0000256" key="7">
    <source>
        <dbReference type="ARBA" id="ARBA00022695"/>
    </source>
</evidence>
<dbReference type="Gene3D" id="3.40.50.620">
    <property type="entry name" value="HUPs"/>
    <property type="match status" value="1"/>
</dbReference>
<dbReference type="PANTHER" id="PTHR39321:SF3">
    <property type="entry name" value="PHOSPHOPANTETHEINE ADENYLYLTRANSFERASE"/>
    <property type="match status" value="1"/>
</dbReference>
<evidence type="ECO:0000259" key="15">
    <source>
        <dbReference type="Pfam" id="PF01467"/>
    </source>
</evidence>
<proteinExistence type="inferred from homology"/>
<evidence type="ECO:0000256" key="10">
    <source>
        <dbReference type="ARBA" id="ARBA00023027"/>
    </source>
</evidence>
<dbReference type="GO" id="GO:0004515">
    <property type="term" value="F:nicotinate-nucleotide adenylyltransferase activity"/>
    <property type="evidence" value="ECO:0007669"/>
    <property type="project" value="UniProtKB-EC"/>
</dbReference>
<keyword evidence="7" id="KW-0548">Nucleotidyltransferase</keyword>
<name>A0A545UET9_9GAMM</name>
<gene>
    <name evidence="16" type="ORF">FLL46_09235</name>
</gene>
<evidence type="ECO:0000313" key="17">
    <source>
        <dbReference type="Proteomes" id="UP000315439"/>
    </source>
</evidence>
<comment type="pathway">
    <text evidence="2">Cofactor biosynthesis; NAD(+) biosynthesis; deamido-NAD(+) from nicotinate D-ribonucleotide: step 1/1.</text>
</comment>
<dbReference type="SUPFAM" id="SSF52374">
    <property type="entry name" value="Nucleotidylyl transferase"/>
    <property type="match status" value="1"/>
</dbReference>
<dbReference type="CDD" id="cd02165">
    <property type="entry name" value="NMNAT"/>
    <property type="match status" value="1"/>
</dbReference>
<evidence type="ECO:0000256" key="2">
    <source>
        <dbReference type="ARBA" id="ARBA00005019"/>
    </source>
</evidence>
<comment type="catalytic activity">
    <reaction evidence="14">
        <text>nicotinate beta-D-ribonucleotide + ATP + H(+) = deamido-NAD(+) + diphosphate</text>
        <dbReference type="Rhea" id="RHEA:22860"/>
        <dbReference type="ChEBI" id="CHEBI:15378"/>
        <dbReference type="ChEBI" id="CHEBI:30616"/>
        <dbReference type="ChEBI" id="CHEBI:33019"/>
        <dbReference type="ChEBI" id="CHEBI:57502"/>
        <dbReference type="ChEBI" id="CHEBI:58437"/>
        <dbReference type="EC" id="2.7.7.18"/>
    </reaction>
</comment>
<evidence type="ECO:0000256" key="1">
    <source>
        <dbReference type="ARBA" id="ARBA00002324"/>
    </source>
</evidence>
<keyword evidence="6" id="KW-0808">Transferase</keyword>
<keyword evidence="5" id="KW-0662">Pyridine nucleotide biosynthesis</keyword>
<evidence type="ECO:0000313" key="16">
    <source>
        <dbReference type="EMBL" id="TQV87987.1"/>
    </source>
</evidence>
<dbReference type="GO" id="GO:0005524">
    <property type="term" value="F:ATP binding"/>
    <property type="evidence" value="ECO:0007669"/>
    <property type="project" value="UniProtKB-KW"/>
</dbReference>
<comment type="function">
    <text evidence="1">Catalyzes the reversible adenylation of nicotinate mononucleotide (NaMN) to nicotinic acid adenine dinucleotide (NaAD).</text>
</comment>
<feature type="domain" description="Cytidyltransferase-like" evidence="15">
    <location>
        <begin position="13"/>
        <end position="180"/>
    </location>
</feature>
<evidence type="ECO:0000256" key="14">
    <source>
        <dbReference type="ARBA" id="ARBA00048721"/>
    </source>
</evidence>
<keyword evidence="9" id="KW-0067">ATP-binding</keyword>
<evidence type="ECO:0000256" key="9">
    <source>
        <dbReference type="ARBA" id="ARBA00022840"/>
    </source>
</evidence>
<evidence type="ECO:0000256" key="4">
    <source>
        <dbReference type="ARBA" id="ARBA00012389"/>
    </source>
</evidence>
<dbReference type="Pfam" id="PF01467">
    <property type="entry name" value="CTP_transf_like"/>
    <property type="match status" value="1"/>
</dbReference>
<evidence type="ECO:0000256" key="5">
    <source>
        <dbReference type="ARBA" id="ARBA00022642"/>
    </source>
</evidence>
<evidence type="ECO:0000256" key="13">
    <source>
        <dbReference type="ARBA" id="ARBA00033353"/>
    </source>
</evidence>